<comment type="caution">
    <text evidence="2">The sequence shown here is derived from an EMBL/GenBank/DDBJ whole genome shotgun (WGS) entry which is preliminary data.</text>
</comment>
<dbReference type="InterPro" id="IPR010562">
    <property type="entry name" value="Haemolymph_juvenile_hormone-bd"/>
</dbReference>
<dbReference type="SMART" id="SM00700">
    <property type="entry name" value="JHBP"/>
    <property type="match status" value="1"/>
</dbReference>
<gene>
    <name evidence="2" type="ORF">PYW07_003371</name>
</gene>
<feature type="signal peptide" evidence="1">
    <location>
        <begin position="1"/>
        <end position="19"/>
    </location>
</feature>
<keyword evidence="3" id="KW-1185">Reference proteome</keyword>
<evidence type="ECO:0000313" key="2">
    <source>
        <dbReference type="EMBL" id="KAJ8716744.1"/>
    </source>
</evidence>
<accession>A0AAD7YIL5</accession>
<keyword evidence="1" id="KW-0732">Signal</keyword>
<dbReference type="PANTHER" id="PTHR11008">
    <property type="entry name" value="PROTEIN TAKEOUT-LIKE PROTEIN"/>
    <property type="match status" value="1"/>
</dbReference>
<proteinExistence type="predicted"/>
<dbReference type="InterPro" id="IPR038606">
    <property type="entry name" value="To_sf"/>
</dbReference>
<dbReference type="Gene3D" id="3.15.10.30">
    <property type="entry name" value="Haemolymph juvenile hormone binding protein"/>
    <property type="match status" value="1"/>
</dbReference>
<reference evidence="2" key="1">
    <citation type="submission" date="2023-03" db="EMBL/GenBank/DDBJ databases">
        <title>Chromosome-level genomes of two armyworms, Mythimna separata and Mythimna loreyi, provide insights into the biosynthesis and reception of sex pheromones.</title>
        <authorList>
            <person name="Zhao H."/>
        </authorList>
    </citation>
    <scope>NUCLEOTIDE SEQUENCE</scope>
    <source>
        <strain evidence="2">BeijingLab</strain>
        <tissue evidence="2">Pupa</tissue>
    </source>
</reference>
<dbReference type="GO" id="GO:0005615">
    <property type="term" value="C:extracellular space"/>
    <property type="evidence" value="ECO:0007669"/>
    <property type="project" value="TreeGrafter"/>
</dbReference>
<name>A0AAD7YIL5_MYTSE</name>
<feature type="chain" id="PRO_5041933657" evidence="1">
    <location>
        <begin position="20"/>
        <end position="241"/>
    </location>
</feature>
<organism evidence="2 3">
    <name type="scientific">Mythimna separata</name>
    <name type="common">Oriental armyworm</name>
    <name type="synonym">Pseudaletia separata</name>
    <dbReference type="NCBI Taxonomy" id="271217"/>
    <lineage>
        <taxon>Eukaryota</taxon>
        <taxon>Metazoa</taxon>
        <taxon>Ecdysozoa</taxon>
        <taxon>Arthropoda</taxon>
        <taxon>Hexapoda</taxon>
        <taxon>Insecta</taxon>
        <taxon>Pterygota</taxon>
        <taxon>Neoptera</taxon>
        <taxon>Endopterygota</taxon>
        <taxon>Lepidoptera</taxon>
        <taxon>Glossata</taxon>
        <taxon>Ditrysia</taxon>
        <taxon>Noctuoidea</taxon>
        <taxon>Noctuidae</taxon>
        <taxon>Noctuinae</taxon>
        <taxon>Hadenini</taxon>
        <taxon>Mythimna</taxon>
    </lineage>
</organism>
<dbReference type="Proteomes" id="UP001231518">
    <property type="component" value="Chromosome 14"/>
</dbReference>
<dbReference type="PANTHER" id="PTHR11008:SF32">
    <property type="entry name" value="CIRCADIAN CLOCK-CONTROLLED PROTEIN DAYWAKE-RELATED"/>
    <property type="match status" value="1"/>
</dbReference>
<evidence type="ECO:0000313" key="3">
    <source>
        <dbReference type="Proteomes" id="UP001231518"/>
    </source>
</evidence>
<dbReference type="Pfam" id="PF06585">
    <property type="entry name" value="JHBP"/>
    <property type="match status" value="1"/>
</dbReference>
<protein>
    <submittedName>
        <fullName evidence="2">Uncharacterized protein</fullName>
    </submittedName>
</protein>
<dbReference type="AlphaFoldDB" id="A0AAD7YIL5"/>
<sequence length="241" mass="26676">MFKSKCLLLCLCFFVGSHATGNLVPFIDKCEWNDKSCLMASSQKAIGPFCDGLPALGVPPMDPMKLKNVKLHEGDLKVLFSDMAVTGARKLKVLKVERDINKHTLKIAGECPIEVSGEYDASGQLLFTPVTGKGPFKVICKLIYLEVNAELKTVVGPDGIKYWKIGKFTHSYDSKGKCTFHFEKLFGGNKVEAEQFTKLLNDNDKDIIKTLGKPMVNALLTNMVDHVQTFCSKVPADQLEK</sequence>
<evidence type="ECO:0000256" key="1">
    <source>
        <dbReference type="SAM" id="SignalP"/>
    </source>
</evidence>
<dbReference type="EMBL" id="JARGEI010000017">
    <property type="protein sequence ID" value="KAJ8716744.1"/>
    <property type="molecule type" value="Genomic_DNA"/>
</dbReference>